<dbReference type="PROSITE" id="PS51658">
    <property type="entry name" value="BFN"/>
    <property type="match status" value="1"/>
</dbReference>
<comment type="caution">
    <text evidence="2">The sequence shown here is derived from an EMBL/GenBank/DDBJ whole genome shotgun (WGS) entry which is preliminary data.</text>
</comment>
<dbReference type="PANTHER" id="PTHR15160:SF1">
    <property type="entry name" value="VON HIPPEL-LINDAU DISEASE TUMOR SUPPRESSOR"/>
    <property type="match status" value="1"/>
</dbReference>
<dbReference type="AlphaFoldDB" id="A0A2M8QEQ6"/>
<dbReference type="SUPFAM" id="SSF103256">
    <property type="entry name" value="Hypothetical protein TM0160"/>
    <property type="match status" value="1"/>
</dbReference>
<reference evidence="2 3" key="1">
    <citation type="submission" date="2017-11" db="EMBL/GenBank/DDBJ databases">
        <title>Evolution of Phototrophy in the Chloroflexi Phylum Driven by Horizontal Gene Transfer.</title>
        <authorList>
            <person name="Ward L.M."/>
            <person name="Hemp J."/>
            <person name="Shih P.M."/>
            <person name="Mcglynn S.E."/>
            <person name="Fischer W."/>
        </authorList>
    </citation>
    <scope>NUCLEOTIDE SEQUENCE [LARGE SCALE GENOMIC DNA]</scope>
    <source>
        <strain evidence="2">JP3_7</strain>
    </source>
</reference>
<dbReference type="Proteomes" id="UP000230790">
    <property type="component" value="Unassembled WGS sequence"/>
</dbReference>
<evidence type="ECO:0000313" key="3">
    <source>
        <dbReference type="Proteomes" id="UP000230790"/>
    </source>
</evidence>
<feature type="domain" description="BFN" evidence="1">
    <location>
        <begin position="1"/>
        <end position="135"/>
    </location>
</feature>
<organism evidence="2 3">
    <name type="scientific">Candidatus Thermofonsia Clade 3 bacterium</name>
    <dbReference type="NCBI Taxonomy" id="2364212"/>
    <lineage>
        <taxon>Bacteria</taxon>
        <taxon>Bacillati</taxon>
        <taxon>Chloroflexota</taxon>
        <taxon>Candidatus Thermofontia</taxon>
        <taxon>Candidatus Thermofonsia Clade 3</taxon>
    </lineage>
</organism>
<accession>A0A2M8QEQ6</accession>
<protein>
    <recommendedName>
        <fullName evidence="1">BFN domain-containing protein</fullName>
    </recommendedName>
</protein>
<evidence type="ECO:0000259" key="1">
    <source>
        <dbReference type="PROSITE" id="PS51658"/>
    </source>
</evidence>
<proteinExistence type="predicted"/>
<gene>
    <name evidence="2" type="ORF">CUN48_04165</name>
</gene>
<evidence type="ECO:0000313" key="2">
    <source>
        <dbReference type="EMBL" id="PJF48295.1"/>
    </source>
</evidence>
<dbReference type="InterPro" id="IPR003729">
    <property type="entry name" value="Bi_nuclease_dom"/>
</dbReference>
<dbReference type="InterPro" id="IPR036104">
    <property type="entry name" value="BFN_sf"/>
</dbReference>
<dbReference type="GO" id="GO:0004518">
    <property type="term" value="F:nuclease activity"/>
    <property type="evidence" value="ECO:0007669"/>
    <property type="project" value="InterPro"/>
</dbReference>
<dbReference type="Pfam" id="PF02577">
    <property type="entry name" value="BFN_dom"/>
    <property type="match status" value="1"/>
</dbReference>
<dbReference type="EMBL" id="PGTN01000018">
    <property type="protein sequence ID" value="PJF48295.1"/>
    <property type="molecule type" value="Genomic_DNA"/>
</dbReference>
<name>A0A2M8QEQ6_9CHLR</name>
<sequence length="166" mass="18324">MIEMRIESIRISLMSTNQQVVILKELDGERRLPIFIGKPEGDAIVFHLNGVSVPRPLTHDLAANILNKLDARLSHVLINDLRHQHFYASIIVHAGDDEQEIALDARPSDAIALAVRLDCPIFVAEHVLDEAGVEPLGAPETSNKEDLGAFSDFISSLDLSDLDKDK</sequence>
<dbReference type="Gene3D" id="3.10.690.10">
    <property type="entry name" value="Bifunctional nuclease domain"/>
    <property type="match status" value="1"/>
</dbReference>
<dbReference type="PANTHER" id="PTHR15160">
    <property type="entry name" value="VON HIPPEL-LINDAU PROTEIN"/>
    <property type="match status" value="1"/>
</dbReference>